<proteinExistence type="predicted"/>
<organism evidence="1 2">
    <name type="scientific">Halalkalibacillus sediminis</name>
    <dbReference type="NCBI Taxonomy" id="2018042"/>
    <lineage>
        <taxon>Bacteria</taxon>
        <taxon>Bacillati</taxon>
        <taxon>Bacillota</taxon>
        <taxon>Bacilli</taxon>
        <taxon>Bacillales</taxon>
        <taxon>Bacillaceae</taxon>
        <taxon>Halalkalibacillus</taxon>
    </lineage>
</organism>
<dbReference type="AlphaFoldDB" id="A0A2I0QXW8"/>
<dbReference type="EMBL" id="PJNH01000001">
    <property type="protein sequence ID" value="PKR79176.1"/>
    <property type="molecule type" value="Genomic_DNA"/>
</dbReference>
<reference evidence="1 2" key="1">
    <citation type="submission" date="2017-06" db="EMBL/GenBank/DDBJ databases">
        <title>the draft geome sequence of Illustriluteabacillus marina B3227.</title>
        <authorList>
            <person name="He R.-H."/>
            <person name="Du Z.-J."/>
        </authorList>
    </citation>
    <scope>NUCLEOTIDE SEQUENCE [LARGE SCALE GENOMIC DNA]</scope>
    <source>
        <strain evidence="1 2">B3227</strain>
    </source>
</reference>
<sequence>MDSIFERALENKQKINLIYVDQDGQLSQRFIRVVRVDQNSILAYCFYKKAVRSFKKENVLSALPHRSKKEVS</sequence>
<dbReference type="RefSeq" id="WP_101330920.1">
    <property type="nucleotide sequence ID" value="NZ_PJNH01000001.1"/>
</dbReference>
<comment type="caution">
    <text evidence="1">The sequence shown here is derived from an EMBL/GenBank/DDBJ whole genome shotgun (WGS) entry which is preliminary data.</text>
</comment>
<dbReference type="OrthoDB" id="2112405at2"/>
<protein>
    <recommendedName>
        <fullName evidence="3">WYL domain-containing protein</fullName>
    </recommendedName>
</protein>
<dbReference type="Proteomes" id="UP000243524">
    <property type="component" value="Unassembled WGS sequence"/>
</dbReference>
<accession>A0A2I0QXW8</accession>
<evidence type="ECO:0000313" key="1">
    <source>
        <dbReference type="EMBL" id="PKR79176.1"/>
    </source>
</evidence>
<name>A0A2I0QXW8_9BACI</name>
<gene>
    <name evidence="1" type="ORF">CEY16_05360</name>
</gene>
<keyword evidence="2" id="KW-1185">Reference proteome</keyword>
<evidence type="ECO:0008006" key="3">
    <source>
        <dbReference type="Google" id="ProtNLM"/>
    </source>
</evidence>
<evidence type="ECO:0000313" key="2">
    <source>
        <dbReference type="Proteomes" id="UP000243524"/>
    </source>
</evidence>